<reference evidence="10" key="1">
    <citation type="submission" date="2020-12" db="EMBL/GenBank/DDBJ databases">
        <title>Metabolic potential, ecology and presence of endohyphal bacteria is reflected in genomic diversity of Mucoromycotina.</title>
        <authorList>
            <person name="Muszewska A."/>
            <person name="Okrasinska A."/>
            <person name="Steczkiewicz K."/>
            <person name="Drgas O."/>
            <person name="Orlowska M."/>
            <person name="Perlinska-Lenart U."/>
            <person name="Aleksandrzak-Piekarczyk T."/>
            <person name="Szatraj K."/>
            <person name="Zielenkiewicz U."/>
            <person name="Pilsyk S."/>
            <person name="Malc E."/>
            <person name="Mieczkowski P."/>
            <person name="Kruszewska J.S."/>
            <person name="Biernat P."/>
            <person name="Pawlowska J."/>
        </authorList>
    </citation>
    <scope>NUCLEOTIDE SEQUENCE</scope>
    <source>
        <strain evidence="10">CBS 226.32</strain>
    </source>
</reference>
<evidence type="ECO:0000256" key="8">
    <source>
        <dbReference type="SAM" id="Phobius"/>
    </source>
</evidence>
<dbReference type="InterPro" id="IPR052816">
    <property type="entry name" value="Peroxisomal_Membrane_PEX28-32"/>
</dbReference>
<feature type="non-terminal residue" evidence="10">
    <location>
        <position position="544"/>
    </location>
</feature>
<dbReference type="GO" id="GO:0046872">
    <property type="term" value="F:metal ion binding"/>
    <property type="evidence" value="ECO:0007669"/>
    <property type="project" value="UniProtKB-KW"/>
</dbReference>
<dbReference type="GO" id="GO:0007031">
    <property type="term" value="P:peroxisome organization"/>
    <property type="evidence" value="ECO:0007669"/>
    <property type="project" value="UniProtKB-ARBA"/>
</dbReference>
<dbReference type="Gene3D" id="3.30.60.20">
    <property type="match status" value="1"/>
</dbReference>
<dbReference type="GO" id="GO:0005778">
    <property type="term" value="C:peroxisomal membrane"/>
    <property type="evidence" value="ECO:0007669"/>
    <property type="project" value="TreeGrafter"/>
</dbReference>
<evidence type="ECO:0000256" key="3">
    <source>
        <dbReference type="ARBA" id="ARBA00022723"/>
    </source>
</evidence>
<dbReference type="Pfam" id="PF06398">
    <property type="entry name" value="Pex24p"/>
    <property type="match status" value="1"/>
</dbReference>
<organism evidence="10 11">
    <name type="scientific">Mucor plumbeus</name>
    <dbReference type="NCBI Taxonomy" id="97098"/>
    <lineage>
        <taxon>Eukaryota</taxon>
        <taxon>Fungi</taxon>
        <taxon>Fungi incertae sedis</taxon>
        <taxon>Mucoromycota</taxon>
        <taxon>Mucoromycotina</taxon>
        <taxon>Mucoromycetes</taxon>
        <taxon>Mucorales</taxon>
        <taxon>Mucorineae</taxon>
        <taxon>Mucoraceae</taxon>
        <taxon>Mucor</taxon>
    </lineage>
</organism>
<evidence type="ECO:0000313" key="11">
    <source>
        <dbReference type="Proteomes" id="UP000650833"/>
    </source>
</evidence>
<feature type="compositionally biased region" description="Polar residues" evidence="7">
    <location>
        <begin position="79"/>
        <end position="88"/>
    </location>
</feature>
<dbReference type="InterPro" id="IPR002219">
    <property type="entry name" value="PKC_DAG/PE"/>
</dbReference>
<dbReference type="InterPro" id="IPR046349">
    <property type="entry name" value="C1-like_sf"/>
</dbReference>
<keyword evidence="2 8" id="KW-0812">Transmembrane</keyword>
<name>A0A8H7UQX9_9FUNG</name>
<feature type="transmembrane region" description="Helical" evidence="8">
    <location>
        <begin position="329"/>
        <end position="355"/>
    </location>
</feature>
<feature type="region of interest" description="Disordered" evidence="7">
    <location>
        <begin position="64"/>
        <end position="104"/>
    </location>
</feature>
<keyword evidence="6 8" id="KW-0472">Membrane</keyword>
<dbReference type="Pfam" id="PF00130">
    <property type="entry name" value="C1_1"/>
    <property type="match status" value="1"/>
</dbReference>
<comment type="subcellular location">
    <subcellularLocation>
        <location evidence="1">Membrane</location>
        <topology evidence="1">Multi-pass membrane protein</topology>
    </subcellularLocation>
</comment>
<gene>
    <name evidence="10" type="ORF">INT46_003389</name>
</gene>
<feature type="compositionally biased region" description="Low complexity" evidence="7">
    <location>
        <begin position="232"/>
        <end position="259"/>
    </location>
</feature>
<dbReference type="OrthoDB" id="74314at2759"/>
<comment type="caution">
    <text evidence="10">The sequence shown here is derived from an EMBL/GenBank/DDBJ whole genome shotgun (WGS) entry which is preliminary data.</text>
</comment>
<protein>
    <recommendedName>
        <fullName evidence="9">Phorbol-ester/DAG-type domain-containing protein</fullName>
    </recommendedName>
</protein>
<evidence type="ECO:0000259" key="9">
    <source>
        <dbReference type="PROSITE" id="PS50081"/>
    </source>
</evidence>
<keyword evidence="4" id="KW-0862">Zinc</keyword>
<proteinExistence type="predicted"/>
<dbReference type="PANTHER" id="PTHR28304:SF2">
    <property type="entry name" value="PEROXISOMAL MEMBRANE PROTEIN PEX29"/>
    <property type="match status" value="1"/>
</dbReference>
<evidence type="ECO:0000313" key="10">
    <source>
        <dbReference type="EMBL" id="KAG2190822.1"/>
    </source>
</evidence>
<evidence type="ECO:0000256" key="4">
    <source>
        <dbReference type="ARBA" id="ARBA00022833"/>
    </source>
</evidence>
<dbReference type="PROSITE" id="PS50081">
    <property type="entry name" value="ZF_DAG_PE_2"/>
    <property type="match status" value="1"/>
</dbReference>
<dbReference type="InterPro" id="IPR006614">
    <property type="entry name" value="Peroxin/Ferlin"/>
</dbReference>
<keyword evidence="5 8" id="KW-1133">Transmembrane helix</keyword>
<dbReference type="Proteomes" id="UP000650833">
    <property type="component" value="Unassembled WGS sequence"/>
</dbReference>
<evidence type="ECO:0000256" key="7">
    <source>
        <dbReference type="SAM" id="MobiDB-lite"/>
    </source>
</evidence>
<feature type="domain" description="Phorbol-ester/DAG-type" evidence="9">
    <location>
        <begin position="4"/>
        <end position="53"/>
    </location>
</feature>
<dbReference type="PROSITE" id="PS00479">
    <property type="entry name" value="ZF_DAG_PE_1"/>
    <property type="match status" value="1"/>
</dbReference>
<dbReference type="AlphaFoldDB" id="A0A8H7UQX9"/>
<keyword evidence="11" id="KW-1185">Reference proteome</keyword>
<dbReference type="SMART" id="SM00109">
    <property type="entry name" value="C1"/>
    <property type="match status" value="1"/>
</dbReference>
<evidence type="ECO:0000256" key="1">
    <source>
        <dbReference type="ARBA" id="ARBA00004141"/>
    </source>
</evidence>
<accession>A0A8H7UQX9</accession>
<dbReference type="SMART" id="SM00693">
    <property type="entry name" value="DysFN"/>
    <property type="match status" value="1"/>
</dbReference>
<feature type="compositionally biased region" description="Low complexity" evidence="7">
    <location>
        <begin position="89"/>
        <end position="98"/>
    </location>
</feature>
<keyword evidence="3" id="KW-0479">Metal-binding</keyword>
<evidence type="ECO:0000256" key="6">
    <source>
        <dbReference type="ARBA" id="ARBA00023136"/>
    </source>
</evidence>
<sequence length="544" mass="61545">LIMSHSLEETNFNKPTYCDHCQGLLWGLVKQGLKCSGCGVVSHFNCQKRLKPCENQKLIQDPPVYRKSDYDSPAAKSLRSLQQQHMNDSSSPSPTTSTMEGSSLSKLKKIATSEEFQNVLISAAIHSSDTTQPPNEYLANLPPLNPQNTAKNFSRFVSRCGPMFAFRDNVILLLSWNKPIDTLAALIIYCLICLHPKLVLFVPHVILLQIIISGYTKRFGNKNESDSNSTNKGQQQRKQIKKPQPQKSTSATTTTSTSGGMSSRFNFASALFPAFDEASPEYLKNMQNLQNMMGEMSDLYDLIASNSHFVDWSSEVETMRLFQGALISFGALAIVIWFVPLNVIFLVGGILLFLLNTRFAKFVLKEMLPQVAEIGQSQVNSAVQWYTQVEKRLDDQANIQELSLYENQRWWSGSGFVPHMLPHERGLWSDMTGTVELAPKEELPAPEGYHWVEDNWSLDKSGPWIDEILGLVEVMVFPENGGWVYTDNNWENPRNASNLINNQETTTITVTNTNGDKSVTRRRRWIRRCERNLNNKKYNISNTI</sequence>
<dbReference type="EMBL" id="JAEPRC010000901">
    <property type="protein sequence ID" value="KAG2190822.1"/>
    <property type="molecule type" value="Genomic_DNA"/>
</dbReference>
<evidence type="ECO:0000256" key="2">
    <source>
        <dbReference type="ARBA" id="ARBA00022692"/>
    </source>
</evidence>
<feature type="region of interest" description="Disordered" evidence="7">
    <location>
        <begin position="222"/>
        <end position="259"/>
    </location>
</feature>
<dbReference type="PANTHER" id="PTHR28304">
    <property type="entry name" value="PEROXISOMAL MEMBRANE PROTEIN PEX29"/>
    <property type="match status" value="1"/>
</dbReference>
<evidence type="ECO:0000256" key="5">
    <source>
        <dbReference type="ARBA" id="ARBA00022989"/>
    </source>
</evidence>
<dbReference type="InterPro" id="IPR010482">
    <property type="entry name" value="TECPR1-like_DysF"/>
</dbReference>
<dbReference type="SUPFAM" id="SSF57889">
    <property type="entry name" value="Cysteine-rich domain"/>
    <property type="match status" value="1"/>
</dbReference>